<organism evidence="2 3">
    <name type="scientific">Araneus ventricosus</name>
    <name type="common">Orbweaver spider</name>
    <name type="synonym">Epeira ventricosa</name>
    <dbReference type="NCBI Taxonomy" id="182803"/>
    <lineage>
        <taxon>Eukaryota</taxon>
        <taxon>Metazoa</taxon>
        <taxon>Ecdysozoa</taxon>
        <taxon>Arthropoda</taxon>
        <taxon>Chelicerata</taxon>
        <taxon>Arachnida</taxon>
        <taxon>Araneae</taxon>
        <taxon>Araneomorphae</taxon>
        <taxon>Entelegynae</taxon>
        <taxon>Araneoidea</taxon>
        <taxon>Araneidae</taxon>
        <taxon>Araneus</taxon>
    </lineage>
</organism>
<proteinExistence type="predicted"/>
<feature type="region of interest" description="Disordered" evidence="1">
    <location>
        <begin position="1"/>
        <end position="106"/>
    </location>
</feature>
<dbReference type="AlphaFoldDB" id="A0A4Y2GB81"/>
<dbReference type="EMBL" id="BGPR01176976">
    <property type="protein sequence ID" value="GBM50046.1"/>
    <property type="molecule type" value="Genomic_DNA"/>
</dbReference>
<protein>
    <submittedName>
        <fullName evidence="2">Uncharacterized protein</fullName>
    </submittedName>
</protein>
<comment type="caution">
    <text evidence="2">The sequence shown here is derived from an EMBL/GenBank/DDBJ whole genome shotgun (WGS) entry which is preliminary data.</text>
</comment>
<evidence type="ECO:0000313" key="2">
    <source>
        <dbReference type="EMBL" id="GBM50046.1"/>
    </source>
</evidence>
<name>A0A4Y2GB81_ARAVE</name>
<dbReference type="Proteomes" id="UP000499080">
    <property type="component" value="Unassembled WGS sequence"/>
</dbReference>
<keyword evidence="3" id="KW-1185">Reference proteome</keyword>
<evidence type="ECO:0000256" key="1">
    <source>
        <dbReference type="SAM" id="MobiDB-lite"/>
    </source>
</evidence>
<accession>A0A4Y2GB81</accession>
<sequence>MTKTTAELAPPSPNFHATPTGGRLATTYDLECSRPIHGGSSVESGFEPGTLRPQSRDLTSRPPQPHEPANNMLQGGRGGLVVRSRHRDRRIAGSKPDSTEDPSCMGPVASQFIRIGEAPSHWCGAEAWRGCAAIQNYEVRPKYRLSSF</sequence>
<gene>
    <name evidence="2" type="ORF">AVEN_172927_1</name>
</gene>
<reference evidence="2 3" key="1">
    <citation type="journal article" date="2019" name="Sci. Rep.">
        <title>Orb-weaving spider Araneus ventricosus genome elucidates the spidroin gene catalogue.</title>
        <authorList>
            <person name="Kono N."/>
            <person name="Nakamura H."/>
            <person name="Ohtoshi R."/>
            <person name="Moran D.A.P."/>
            <person name="Shinohara A."/>
            <person name="Yoshida Y."/>
            <person name="Fujiwara M."/>
            <person name="Mori M."/>
            <person name="Tomita M."/>
            <person name="Arakawa K."/>
        </authorList>
    </citation>
    <scope>NUCLEOTIDE SEQUENCE [LARGE SCALE GENOMIC DNA]</scope>
</reference>
<evidence type="ECO:0000313" key="3">
    <source>
        <dbReference type="Proteomes" id="UP000499080"/>
    </source>
</evidence>